<gene>
    <name evidence="5" type="ORF">HU200_032597</name>
</gene>
<comment type="caution">
    <text evidence="5">The sequence shown here is derived from an EMBL/GenBank/DDBJ whole genome shotgun (WGS) entry which is preliminary data.</text>
</comment>
<evidence type="ECO:0000256" key="1">
    <source>
        <dbReference type="ARBA" id="ARBA00005771"/>
    </source>
</evidence>
<evidence type="ECO:0000256" key="2">
    <source>
        <dbReference type="ARBA" id="ARBA00022679"/>
    </source>
</evidence>
<dbReference type="EC" id="2.8.2.-" evidence="3"/>
<dbReference type="Gene3D" id="3.40.50.300">
    <property type="entry name" value="P-loop containing nucleotide triphosphate hydrolases"/>
    <property type="match status" value="1"/>
</dbReference>
<proteinExistence type="inferred from homology"/>
<dbReference type="SUPFAM" id="SSF52540">
    <property type="entry name" value="P-loop containing nucleoside triphosphate hydrolases"/>
    <property type="match status" value="1"/>
</dbReference>
<comment type="similarity">
    <text evidence="1 3">Belongs to the sulfotransferase 1 family.</text>
</comment>
<keyword evidence="6" id="KW-1185">Reference proteome</keyword>
<dbReference type="InterPro" id="IPR027417">
    <property type="entry name" value="P-loop_NTPase"/>
</dbReference>
<dbReference type="EMBL" id="JACEFO010001783">
    <property type="protein sequence ID" value="KAF8702766.1"/>
    <property type="molecule type" value="Genomic_DNA"/>
</dbReference>
<keyword evidence="2 3" id="KW-0808">Transferase</keyword>
<dbReference type="OrthoDB" id="205623at2759"/>
<evidence type="ECO:0000256" key="3">
    <source>
        <dbReference type="RuleBase" id="RU361155"/>
    </source>
</evidence>
<dbReference type="PANTHER" id="PTHR11783">
    <property type="entry name" value="SULFOTRANSFERASE SULT"/>
    <property type="match status" value="1"/>
</dbReference>
<accession>A0A835EQB2</accession>
<dbReference type="InterPro" id="IPR000863">
    <property type="entry name" value="Sulfotransferase_dom"/>
</dbReference>
<protein>
    <recommendedName>
        <fullName evidence="3">Sulfotransferase</fullName>
        <ecNumber evidence="3">2.8.2.-</ecNumber>
    </recommendedName>
</protein>
<sequence>MVATAVCDSYKRWQGQVHMPKLAICDCDAMYSSTQTSPIHAEQEACAEDETNPELYQHFTNLVSSLPTSEGLSNNQFHRHDQGWHCSLVPIVGSMVADACFTARPSDTIVATLPKSGTTWIKSLLYATVHRREHPVDATDHPLISLGPHGCIKFFEYQLYTRNKIPDLGKLPDPRLFATHVPFVSLPRTIAASGCKIVYVCRDPKDHLISQWDFANKFRVMSQLEPLSVEAAAELFCSGLSPFGPYWEHVLGYWHAHLACPQQVLFFRYEEMQKDPAKHVRRLAEFVGHPFGVGEEEDGVVDAIVRLCSFEHMSGMEVTKSGKTDLVIGTVENSSFFRRGVVGDWMNHLSPETARRIDAITVAKFKGSGLIGI</sequence>
<feature type="domain" description="Sulfotransferase" evidence="4">
    <location>
        <begin position="105"/>
        <end position="369"/>
    </location>
</feature>
<dbReference type="Pfam" id="PF00685">
    <property type="entry name" value="Sulfotransfer_1"/>
    <property type="match status" value="1"/>
</dbReference>
<dbReference type="Proteomes" id="UP000636709">
    <property type="component" value="Unassembled WGS sequence"/>
</dbReference>
<evidence type="ECO:0000313" key="5">
    <source>
        <dbReference type="EMBL" id="KAF8702766.1"/>
    </source>
</evidence>
<dbReference type="AlphaFoldDB" id="A0A835EQB2"/>
<dbReference type="GO" id="GO:0008146">
    <property type="term" value="F:sulfotransferase activity"/>
    <property type="evidence" value="ECO:0007669"/>
    <property type="project" value="InterPro"/>
</dbReference>
<reference evidence="5" key="1">
    <citation type="submission" date="2020-07" db="EMBL/GenBank/DDBJ databases">
        <title>Genome sequence and genetic diversity analysis of an under-domesticated orphan crop, white fonio (Digitaria exilis).</title>
        <authorList>
            <person name="Bennetzen J.L."/>
            <person name="Chen S."/>
            <person name="Ma X."/>
            <person name="Wang X."/>
            <person name="Yssel A.E.J."/>
            <person name="Chaluvadi S.R."/>
            <person name="Johnson M."/>
            <person name="Gangashetty P."/>
            <person name="Hamidou F."/>
            <person name="Sanogo M.D."/>
            <person name="Zwaenepoel A."/>
            <person name="Wallace J."/>
            <person name="Van De Peer Y."/>
            <person name="Van Deynze A."/>
        </authorList>
    </citation>
    <scope>NUCLEOTIDE SEQUENCE</scope>
    <source>
        <tissue evidence="5">Leaves</tissue>
    </source>
</reference>
<evidence type="ECO:0000313" key="6">
    <source>
        <dbReference type="Proteomes" id="UP000636709"/>
    </source>
</evidence>
<evidence type="ECO:0000259" key="4">
    <source>
        <dbReference type="Pfam" id="PF00685"/>
    </source>
</evidence>
<name>A0A835EQB2_9POAL</name>
<organism evidence="5 6">
    <name type="scientific">Digitaria exilis</name>
    <dbReference type="NCBI Taxonomy" id="1010633"/>
    <lineage>
        <taxon>Eukaryota</taxon>
        <taxon>Viridiplantae</taxon>
        <taxon>Streptophyta</taxon>
        <taxon>Embryophyta</taxon>
        <taxon>Tracheophyta</taxon>
        <taxon>Spermatophyta</taxon>
        <taxon>Magnoliopsida</taxon>
        <taxon>Liliopsida</taxon>
        <taxon>Poales</taxon>
        <taxon>Poaceae</taxon>
        <taxon>PACMAD clade</taxon>
        <taxon>Panicoideae</taxon>
        <taxon>Panicodae</taxon>
        <taxon>Paniceae</taxon>
        <taxon>Anthephorinae</taxon>
        <taxon>Digitaria</taxon>
    </lineage>
</organism>